<evidence type="ECO:0008006" key="3">
    <source>
        <dbReference type="Google" id="ProtNLM"/>
    </source>
</evidence>
<evidence type="ECO:0000313" key="2">
    <source>
        <dbReference type="Proteomes" id="UP000318538"/>
    </source>
</evidence>
<keyword evidence="2" id="KW-1185">Reference proteome</keyword>
<dbReference type="Gene3D" id="1.25.40.10">
    <property type="entry name" value="Tetratricopeptide repeat domain"/>
    <property type="match status" value="1"/>
</dbReference>
<dbReference type="EMBL" id="CP036525">
    <property type="protein sequence ID" value="QDT03462.1"/>
    <property type="molecule type" value="Genomic_DNA"/>
</dbReference>
<organism evidence="1 2">
    <name type="scientific">Rubripirellula lacrimiformis</name>
    <dbReference type="NCBI Taxonomy" id="1930273"/>
    <lineage>
        <taxon>Bacteria</taxon>
        <taxon>Pseudomonadati</taxon>
        <taxon>Planctomycetota</taxon>
        <taxon>Planctomycetia</taxon>
        <taxon>Pirellulales</taxon>
        <taxon>Pirellulaceae</taxon>
        <taxon>Rubripirellula</taxon>
    </lineage>
</organism>
<sequence length="160" mass="18059">MADHVKLAQNHVATCYRTPLSPFRLHFSADNDDRRLLQPIAPPEPSFETRNPAMSRREKIESMLADDPTDNFLRYSLAMELRSEGANQKSLDLFEALMKDTPPFVQAFFMSAQLLVDIDEVDRARTHLRDGIDQAREQGDAHAAAEMSELLATLGEMGEL</sequence>
<reference evidence="1 2" key="1">
    <citation type="submission" date="2019-02" db="EMBL/GenBank/DDBJ databases">
        <title>Deep-cultivation of Planctomycetes and their phenomic and genomic characterization uncovers novel biology.</title>
        <authorList>
            <person name="Wiegand S."/>
            <person name="Jogler M."/>
            <person name="Boedeker C."/>
            <person name="Pinto D."/>
            <person name="Vollmers J."/>
            <person name="Rivas-Marin E."/>
            <person name="Kohn T."/>
            <person name="Peeters S.H."/>
            <person name="Heuer A."/>
            <person name="Rast P."/>
            <person name="Oberbeckmann S."/>
            <person name="Bunk B."/>
            <person name="Jeske O."/>
            <person name="Meyerdierks A."/>
            <person name="Storesund J.E."/>
            <person name="Kallscheuer N."/>
            <person name="Luecker S."/>
            <person name="Lage O.M."/>
            <person name="Pohl T."/>
            <person name="Merkel B.J."/>
            <person name="Hornburger P."/>
            <person name="Mueller R.-W."/>
            <person name="Bruemmer F."/>
            <person name="Labrenz M."/>
            <person name="Spormann A.M."/>
            <person name="Op den Camp H."/>
            <person name="Overmann J."/>
            <person name="Amann R."/>
            <person name="Jetten M.S.M."/>
            <person name="Mascher T."/>
            <person name="Medema M.H."/>
            <person name="Devos D.P."/>
            <person name="Kaster A.-K."/>
            <person name="Ovreas L."/>
            <person name="Rohde M."/>
            <person name="Galperin M.Y."/>
            <person name="Jogler C."/>
        </authorList>
    </citation>
    <scope>NUCLEOTIDE SEQUENCE [LARGE SCALE GENOMIC DNA]</scope>
    <source>
        <strain evidence="1 2">K22_7</strain>
    </source>
</reference>
<dbReference type="AlphaFoldDB" id="A0A517N8L0"/>
<protein>
    <recommendedName>
        <fullName evidence="3">Tetratricopeptide repeat protein</fullName>
    </recommendedName>
</protein>
<accession>A0A517N8L0</accession>
<name>A0A517N8L0_9BACT</name>
<dbReference type="Proteomes" id="UP000318538">
    <property type="component" value="Chromosome"/>
</dbReference>
<dbReference type="InterPro" id="IPR011990">
    <property type="entry name" value="TPR-like_helical_dom_sf"/>
</dbReference>
<dbReference type="SUPFAM" id="SSF48452">
    <property type="entry name" value="TPR-like"/>
    <property type="match status" value="1"/>
</dbReference>
<proteinExistence type="predicted"/>
<gene>
    <name evidence="1" type="ORF">K227x_18460</name>
</gene>
<dbReference type="KEGG" id="rlc:K227x_18460"/>
<evidence type="ECO:0000313" key="1">
    <source>
        <dbReference type="EMBL" id="QDT03462.1"/>
    </source>
</evidence>